<dbReference type="PIRSF" id="PIRSF005690">
    <property type="entry name" value="GerBA"/>
    <property type="match status" value="1"/>
</dbReference>
<evidence type="ECO:0000256" key="1">
    <source>
        <dbReference type="ARBA" id="ARBA00005278"/>
    </source>
</evidence>
<accession>A0A366IB84</accession>
<evidence type="ECO:0000256" key="3">
    <source>
        <dbReference type="SAM" id="Phobius"/>
    </source>
</evidence>
<dbReference type="EMBL" id="QNRX01000006">
    <property type="protein sequence ID" value="RBP65929.1"/>
    <property type="molecule type" value="Genomic_DNA"/>
</dbReference>
<feature type="transmembrane region" description="Helical" evidence="3">
    <location>
        <begin position="356"/>
        <end position="386"/>
    </location>
</feature>
<keyword evidence="3" id="KW-1133">Transmembrane helix</keyword>
<evidence type="ECO:0000313" key="4">
    <source>
        <dbReference type="EMBL" id="RBP65929.1"/>
    </source>
</evidence>
<keyword evidence="2 3" id="KW-0472">Membrane</keyword>
<dbReference type="InterPro" id="IPR050768">
    <property type="entry name" value="UPF0353/GerABKA_families"/>
</dbReference>
<gene>
    <name evidence="4" type="ORF">DES36_10639</name>
</gene>
<comment type="caution">
    <text evidence="4">The sequence shown here is derived from an EMBL/GenBank/DDBJ whole genome shotgun (WGS) entry which is preliminary data.</text>
</comment>
<organism evidence="4 5">
    <name type="scientific">Alkalibaculum bacchi</name>
    <dbReference type="NCBI Taxonomy" id="645887"/>
    <lineage>
        <taxon>Bacteria</taxon>
        <taxon>Bacillati</taxon>
        <taxon>Bacillota</taxon>
        <taxon>Clostridia</taxon>
        <taxon>Eubacteriales</taxon>
        <taxon>Eubacteriaceae</taxon>
        <taxon>Alkalibaculum</taxon>
    </lineage>
</organism>
<name>A0A366IB84_9FIRM</name>
<feature type="transmembrane region" description="Helical" evidence="3">
    <location>
        <begin position="275"/>
        <end position="295"/>
    </location>
</feature>
<proteinExistence type="inferred from homology"/>
<dbReference type="RefSeq" id="WP_113920266.1">
    <property type="nucleotide sequence ID" value="NZ_QNRX01000006.1"/>
</dbReference>
<evidence type="ECO:0000256" key="2">
    <source>
        <dbReference type="ARBA" id="ARBA00023136"/>
    </source>
</evidence>
<dbReference type="AlphaFoldDB" id="A0A366IB84"/>
<dbReference type="GO" id="GO:0016020">
    <property type="term" value="C:membrane"/>
    <property type="evidence" value="ECO:0007669"/>
    <property type="project" value="InterPro"/>
</dbReference>
<feature type="transmembrane region" description="Helical" evidence="3">
    <location>
        <begin position="315"/>
        <end position="335"/>
    </location>
</feature>
<dbReference type="OrthoDB" id="9772630at2"/>
<dbReference type="Pfam" id="PF03323">
    <property type="entry name" value="GerA"/>
    <property type="match status" value="1"/>
</dbReference>
<sequence length="470" mass="52319">MDLSLEVLQQKLNNSSDVIYRKIYCQDELITIVGIENMIDGTKLSQYIIEPLLNYNKPISDVETLCRESILANPASEVSSIEEAFEHLSSGCVLLFFTSYTEVIHCNVAGFAKRSIDIPTSEATVKGPREGFSEDIQDNLSLIRRRLKTSDIKAEKFKLGKKSLTSCYMLYIEGTAPAEVVKYVREKIEDVAISRDYIFYSNNIEESLKAKGTAFDTVGYSEKPDICAQKISEGRIIMLVDGSSNAAIVPYFFNDSFQVTDDYTMNKYMANTARFLRFISFWAATLAPGIYIALVTHHFRLIPTILLFKLAMYRAVVPVPTIIELIIMIGFFQILREAAVRLPQPMGSTLSIIGALILGDAAVASGLASQITVVVVGITSICSYLVPKLYIAIFYWNTLIVILSALLGLPGFYTGFVMLIAHMADLNTVGYPYANPIATRSVLKYQDLIYRGTLNEIGNPIFLDKGSENE</sequence>
<protein>
    <submittedName>
        <fullName evidence="4">GerA spore germination protein</fullName>
    </submittedName>
</protein>
<reference evidence="4 5" key="1">
    <citation type="submission" date="2018-06" db="EMBL/GenBank/DDBJ databases">
        <title>Genomic Encyclopedia of Type Strains, Phase IV (KMG-IV): sequencing the most valuable type-strain genomes for metagenomic binning, comparative biology and taxonomic classification.</title>
        <authorList>
            <person name="Goeker M."/>
        </authorList>
    </citation>
    <scope>NUCLEOTIDE SEQUENCE [LARGE SCALE GENOMIC DNA]</scope>
    <source>
        <strain evidence="4 5">DSM 22112</strain>
    </source>
</reference>
<dbReference type="PANTHER" id="PTHR22550:SF5">
    <property type="entry name" value="LEUCINE ZIPPER PROTEIN 4"/>
    <property type="match status" value="1"/>
</dbReference>
<evidence type="ECO:0000313" key="5">
    <source>
        <dbReference type="Proteomes" id="UP000253490"/>
    </source>
</evidence>
<dbReference type="PANTHER" id="PTHR22550">
    <property type="entry name" value="SPORE GERMINATION PROTEIN"/>
    <property type="match status" value="1"/>
</dbReference>
<dbReference type="InterPro" id="IPR004995">
    <property type="entry name" value="Spore_Ger"/>
</dbReference>
<keyword evidence="3" id="KW-0812">Transmembrane</keyword>
<dbReference type="GO" id="GO:0009847">
    <property type="term" value="P:spore germination"/>
    <property type="evidence" value="ECO:0007669"/>
    <property type="project" value="InterPro"/>
</dbReference>
<dbReference type="Proteomes" id="UP000253490">
    <property type="component" value="Unassembled WGS sequence"/>
</dbReference>
<feature type="transmembrane region" description="Helical" evidence="3">
    <location>
        <begin position="392"/>
        <end position="413"/>
    </location>
</feature>
<keyword evidence="5" id="KW-1185">Reference proteome</keyword>
<comment type="similarity">
    <text evidence="1">Belongs to the GerABKA family.</text>
</comment>